<name>A0A8J3IGU9_9CHLR</name>
<feature type="region of interest" description="Disordered" evidence="1">
    <location>
        <begin position="90"/>
        <end position="110"/>
    </location>
</feature>
<feature type="transmembrane region" description="Helical" evidence="2">
    <location>
        <begin position="115"/>
        <end position="143"/>
    </location>
</feature>
<reference evidence="3" key="1">
    <citation type="submission" date="2020-10" db="EMBL/GenBank/DDBJ databases">
        <title>Taxonomic study of unclassified bacteria belonging to the class Ktedonobacteria.</title>
        <authorList>
            <person name="Yabe S."/>
            <person name="Wang C.M."/>
            <person name="Zheng Y."/>
            <person name="Sakai Y."/>
            <person name="Cavaletti L."/>
            <person name="Monciardini P."/>
            <person name="Donadio S."/>
        </authorList>
    </citation>
    <scope>NUCLEOTIDE SEQUENCE</scope>
    <source>
        <strain evidence="3">ID150040</strain>
    </source>
</reference>
<proteinExistence type="predicted"/>
<dbReference type="RefSeq" id="WP_220203135.1">
    <property type="nucleotide sequence ID" value="NZ_BNJK01000001.1"/>
</dbReference>
<evidence type="ECO:0000256" key="1">
    <source>
        <dbReference type="SAM" id="MobiDB-lite"/>
    </source>
</evidence>
<feature type="transmembrane region" description="Helical" evidence="2">
    <location>
        <begin position="155"/>
        <end position="175"/>
    </location>
</feature>
<evidence type="ECO:0000313" key="4">
    <source>
        <dbReference type="Proteomes" id="UP000597444"/>
    </source>
</evidence>
<dbReference type="PANTHER" id="PTHR42867:SF1">
    <property type="entry name" value="MEMBRANE PROTEIN-RELATED"/>
    <property type="match status" value="1"/>
</dbReference>
<gene>
    <name evidence="3" type="ORF">KSF_023410</name>
</gene>
<feature type="compositionally biased region" description="Polar residues" evidence="1">
    <location>
        <begin position="93"/>
        <end position="106"/>
    </location>
</feature>
<sequence>MAKFYYGGQAMIEGVMMRGRTTAAVAIRRTDNSVYVYEEPLAPRLYQNPIFRLPFLRGMLLLWETLVLGTRLMTLSANISSGAVDPERLTAAPATTEQTDSTANKSESQEEAAPAIGGAALAGSLAVSLTLGVAIFFVGPLIITNLLRHQIGEGWLNIIIEGVIRLALLLGYLYLIGRVPDIQRVFGYHGAEHKAINAMEQGDPLDVPHVRRASRVHTRCGTGFLLLVMVISIFVFALVGSPSLPIKILSRIVLVPIVAGIAYELMRLGAANYRFRVVRWLLAPGLALQGMTTREPDDSMIECAIAALQRVLSRDQTQPTNNEPEDKAEPLVAS</sequence>
<evidence type="ECO:0000256" key="2">
    <source>
        <dbReference type="SAM" id="Phobius"/>
    </source>
</evidence>
<feature type="region of interest" description="Disordered" evidence="1">
    <location>
        <begin position="314"/>
        <end position="334"/>
    </location>
</feature>
<organism evidence="3 4">
    <name type="scientific">Reticulibacter mediterranei</name>
    <dbReference type="NCBI Taxonomy" id="2778369"/>
    <lineage>
        <taxon>Bacteria</taxon>
        <taxon>Bacillati</taxon>
        <taxon>Chloroflexota</taxon>
        <taxon>Ktedonobacteria</taxon>
        <taxon>Ktedonobacterales</taxon>
        <taxon>Reticulibacteraceae</taxon>
        <taxon>Reticulibacter</taxon>
    </lineage>
</organism>
<feature type="transmembrane region" description="Helical" evidence="2">
    <location>
        <begin position="248"/>
        <end position="266"/>
    </location>
</feature>
<feature type="transmembrane region" description="Helical" evidence="2">
    <location>
        <begin position="221"/>
        <end position="242"/>
    </location>
</feature>
<dbReference type="Pfam" id="PF07136">
    <property type="entry name" value="DUF1385"/>
    <property type="match status" value="1"/>
</dbReference>
<dbReference type="InterPro" id="IPR010787">
    <property type="entry name" value="DUF1385"/>
</dbReference>
<keyword evidence="4" id="KW-1185">Reference proteome</keyword>
<comment type="caution">
    <text evidence="3">The sequence shown here is derived from an EMBL/GenBank/DDBJ whole genome shotgun (WGS) entry which is preliminary data.</text>
</comment>
<keyword evidence="2" id="KW-0812">Transmembrane</keyword>
<protein>
    <submittedName>
        <fullName evidence="3">Membrane protein</fullName>
    </submittedName>
</protein>
<dbReference type="Proteomes" id="UP000597444">
    <property type="component" value="Unassembled WGS sequence"/>
</dbReference>
<feature type="compositionally biased region" description="Basic and acidic residues" evidence="1">
    <location>
        <begin position="324"/>
        <end position="334"/>
    </location>
</feature>
<evidence type="ECO:0000313" key="3">
    <source>
        <dbReference type="EMBL" id="GHO92293.1"/>
    </source>
</evidence>
<keyword evidence="2" id="KW-1133">Transmembrane helix</keyword>
<keyword evidence="2" id="KW-0472">Membrane</keyword>
<dbReference type="PANTHER" id="PTHR42867">
    <property type="entry name" value="MEMBRANE PROTEIN-RELATED"/>
    <property type="match status" value="1"/>
</dbReference>
<dbReference type="EMBL" id="BNJK01000001">
    <property type="protein sequence ID" value="GHO92293.1"/>
    <property type="molecule type" value="Genomic_DNA"/>
</dbReference>
<accession>A0A8J3IGU9</accession>
<dbReference type="AlphaFoldDB" id="A0A8J3IGU9"/>